<keyword evidence="1" id="KW-0732">Signal</keyword>
<reference evidence="2" key="1">
    <citation type="submission" date="2010-07" db="EMBL/GenBank/DDBJ databases">
        <authorList>
            <person name="Muzny D."/>
            <person name="Qin X."/>
            <person name="Deng J."/>
            <person name="Jiang H."/>
            <person name="Liu Y."/>
            <person name="Qu J."/>
            <person name="Song X.-Z."/>
            <person name="Zhang L."/>
            <person name="Thornton R."/>
            <person name="Coyle M."/>
            <person name="Francisco L."/>
            <person name="Jackson L."/>
            <person name="Javaid M."/>
            <person name="Korchina V."/>
            <person name="Kovar C."/>
            <person name="Mata R."/>
            <person name="Mathew T."/>
            <person name="Ngo R."/>
            <person name="Nguyen L."/>
            <person name="Nguyen N."/>
            <person name="Okwuonu G."/>
            <person name="Ongeri F."/>
            <person name="Pham C."/>
            <person name="Simmons D."/>
            <person name="Wilczek-Boney K."/>
            <person name="Hale W."/>
            <person name="Jakkamsetti A."/>
            <person name="Pham P."/>
            <person name="Ruth R."/>
            <person name="San Lucas F."/>
            <person name="Warren J."/>
            <person name="Zhang J."/>
            <person name="Zhao Z."/>
            <person name="Zhou C."/>
            <person name="Zhu D."/>
            <person name="Lee S."/>
            <person name="Bess C."/>
            <person name="Blankenburg K."/>
            <person name="Forbes L."/>
            <person name="Fu Q."/>
            <person name="Gubbala S."/>
            <person name="Hirani K."/>
            <person name="Jayaseelan J.C."/>
            <person name="Lara F."/>
            <person name="Munidasa M."/>
            <person name="Palculict T."/>
            <person name="Patil S."/>
            <person name="Pu L.-L."/>
            <person name="Saada N."/>
            <person name="Tang L."/>
            <person name="Weissenberger G."/>
            <person name="Zhu Y."/>
            <person name="Hemphill L."/>
            <person name="Shang Y."/>
            <person name="Youmans B."/>
            <person name="Ayvaz T."/>
            <person name="Ross M."/>
            <person name="Santibanez J."/>
            <person name="Aqrawi P."/>
            <person name="Gross S."/>
            <person name="Joshi V."/>
            <person name="Fowler G."/>
            <person name="Nazareth L."/>
            <person name="Reid J."/>
            <person name="Worley K."/>
            <person name="Petrosino J."/>
            <person name="Highlander S."/>
            <person name="Gibbs R."/>
        </authorList>
    </citation>
    <scope>NUCLEOTIDE SEQUENCE [LARGE SCALE GENOMIC DNA]</scope>
    <source>
        <strain evidence="2">DSM 16973</strain>
    </source>
</reference>
<evidence type="ECO:0000256" key="1">
    <source>
        <dbReference type="SAM" id="SignalP"/>
    </source>
</evidence>
<dbReference type="BioCyc" id="PMAR862515-HMP:GMOO-2009-MONOMER"/>
<accession>E0NUX6</accession>
<proteinExistence type="predicted"/>
<keyword evidence="3" id="KW-1185">Reference proteome</keyword>
<sequence length="197" mass="21814">MMKKLNRFAVVALGFLTLTSSLTSCLSDSDNKNEITKEQAIAAVKAMKGTYTGKVTSTLGNTQTTETTPNQTWESDVKLKIPAFRLAPIASTLDNTYADLRQALDDKKTVECTAQYSIVKLESGVTYFGLYPDNIEFDVTYGGNKHRVALAFAQAQYGGTFMTASKNMAFSMVVSNLYLDNKRISTFPQVLYTYRTK</sequence>
<dbReference type="PROSITE" id="PS51257">
    <property type="entry name" value="PROKAR_LIPOPROTEIN"/>
    <property type="match status" value="1"/>
</dbReference>
<dbReference type="OrthoDB" id="1082869at2"/>
<dbReference type="EMBL" id="AEEI01000055">
    <property type="protein sequence ID" value="EFM01061.1"/>
    <property type="molecule type" value="Genomic_DNA"/>
</dbReference>
<dbReference type="STRING" id="862515.HMPREF0658_1981"/>
<protein>
    <recommendedName>
        <fullName evidence="4">DUF4840 domain-containing protein</fullName>
    </recommendedName>
</protein>
<organism evidence="2 3">
    <name type="scientific">Hoylesella marshii DSM 16973 = JCM 13450</name>
    <dbReference type="NCBI Taxonomy" id="862515"/>
    <lineage>
        <taxon>Bacteria</taxon>
        <taxon>Pseudomonadati</taxon>
        <taxon>Bacteroidota</taxon>
        <taxon>Bacteroidia</taxon>
        <taxon>Bacteroidales</taxon>
        <taxon>Prevotellaceae</taxon>
        <taxon>Hoylesella</taxon>
    </lineage>
</organism>
<evidence type="ECO:0000313" key="3">
    <source>
        <dbReference type="Proteomes" id="UP000004394"/>
    </source>
</evidence>
<dbReference type="AlphaFoldDB" id="E0NUX6"/>
<evidence type="ECO:0000313" key="2">
    <source>
        <dbReference type="EMBL" id="EFM01061.1"/>
    </source>
</evidence>
<dbReference type="RefSeq" id="WP_006950332.1">
    <property type="nucleotide sequence ID" value="NZ_BAJI01000018.1"/>
</dbReference>
<name>E0NUX6_9BACT</name>
<dbReference type="Proteomes" id="UP000004394">
    <property type="component" value="Unassembled WGS sequence"/>
</dbReference>
<dbReference type="HOGENOM" id="CLU_105854_0_0_10"/>
<feature type="chain" id="PRO_5003138406" description="DUF4840 domain-containing protein" evidence="1">
    <location>
        <begin position="24"/>
        <end position="197"/>
    </location>
</feature>
<gene>
    <name evidence="2" type="ORF">HMPREF0658_1981</name>
</gene>
<evidence type="ECO:0008006" key="4">
    <source>
        <dbReference type="Google" id="ProtNLM"/>
    </source>
</evidence>
<feature type="signal peptide" evidence="1">
    <location>
        <begin position="1"/>
        <end position="23"/>
    </location>
</feature>
<comment type="caution">
    <text evidence="2">The sequence shown here is derived from an EMBL/GenBank/DDBJ whole genome shotgun (WGS) entry which is preliminary data.</text>
</comment>